<name>A0ABN3AQK9_9MICC</name>
<dbReference type="RefSeq" id="WP_346027584.1">
    <property type="nucleotide sequence ID" value="NZ_BAAAON010000001.1"/>
</dbReference>
<evidence type="ECO:0000313" key="3">
    <source>
        <dbReference type="Proteomes" id="UP001500974"/>
    </source>
</evidence>
<dbReference type="Proteomes" id="UP001500974">
    <property type="component" value="Unassembled WGS sequence"/>
</dbReference>
<sequence>MTAEEASPEDQWPPARSEDEWLLFYLHGLSGARIARLCRVHPETVRYSLRHRETLDPSIFGRRLFLHDHPRYRPLTRGRETAWDRRYTAVFRFVADQGRLPKQLGGSIERGLQRWLYTQRLKLEAGKLDPRQVELLDVLGEWRS</sequence>
<feature type="domain" description="Helicase-associated" evidence="1">
    <location>
        <begin position="80"/>
        <end position="140"/>
    </location>
</feature>
<gene>
    <name evidence="2" type="ORF">GCM10009784_08200</name>
</gene>
<dbReference type="Pfam" id="PF03457">
    <property type="entry name" value="HA"/>
    <property type="match status" value="1"/>
</dbReference>
<protein>
    <recommendedName>
        <fullName evidence="1">Helicase-associated domain-containing protein</fullName>
    </recommendedName>
</protein>
<evidence type="ECO:0000313" key="2">
    <source>
        <dbReference type="EMBL" id="GAA2173530.1"/>
    </source>
</evidence>
<comment type="caution">
    <text evidence="2">The sequence shown here is derived from an EMBL/GenBank/DDBJ whole genome shotgun (WGS) entry which is preliminary data.</text>
</comment>
<dbReference type="EMBL" id="BAAAON010000001">
    <property type="protein sequence ID" value="GAA2173530.1"/>
    <property type="molecule type" value="Genomic_DNA"/>
</dbReference>
<dbReference type="Gene3D" id="6.10.140.530">
    <property type="match status" value="1"/>
</dbReference>
<reference evidence="2 3" key="1">
    <citation type="journal article" date="2019" name="Int. J. Syst. Evol. Microbiol.">
        <title>The Global Catalogue of Microorganisms (GCM) 10K type strain sequencing project: providing services to taxonomists for standard genome sequencing and annotation.</title>
        <authorList>
            <consortium name="The Broad Institute Genomics Platform"/>
            <consortium name="The Broad Institute Genome Sequencing Center for Infectious Disease"/>
            <person name="Wu L."/>
            <person name="Ma J."/>
        </authorList>
    </citation>
    <scope>NUCLEOTIDE SEQUENCE [LARGE SCALE GENOMIC DNA]</scope>
    <source>
        <strain evidence="2 3">JCM 14917</strain>
    </source>
</reference>
<evidence type="ECO:0000259" key="1">
    <source>
        <dbReference type="Pfam" id="PF03457"/>
    </source>
</evidence>
<keyword evidence="3" id="KW-1185">Reference proteome</keyword>
<organism evidence="2 3">
    <name type="scientific">Arthrobacter parietis</name>
    <dbReference type="NCBI Taxonomy" id="271434"/>
    <lineage>
        <taxon>Bacteria</taxon>
        <taxon>Bacillati</taxon>
        <taxon>Actinomycetota</taxon>
        <taxon>Actinomycetes</taxon>
        <taxon>Micrococcales</taxon>
        <taxon>Micrococcaceae</taxon>
        <taxon>Arthrobacter</taxon>
    </lineage>
</organism>
<accession>A0ABN3AQK9</accession>
<dbReference type="InterPro" id="IPR005114">
    <property type="entry name" value="Helicase_assoc"/>
</dbReference>
<proteinExistence type="predicted"/>